<dbReference type="GO" id="GO:0047429">
    <property type="term" value="F:nucleoside triphosphate diphosphatase activity"/>
    <property type="evidence" value="ECO:0007669"/>
    <property type="project" value="TreeGrafter"/>
</dbReference>
<comment type="caution">
    <text evidence="2">The sequence shown here is derived from an EMBL/GenBank/DDBJ whole genome shotgun (WGS) entry which is preliminary data.</text>
</comment>
<dbReference type="GO" id="GO:0046061">
    <property type="term" value="P:dATP catabolic process"/>
    <property type="evidence" value="ECO:0007669"/>
    <property type="project" value="TreeGrafter"/>
</dbReference>
<dbReference type="InterPro" id="IPR011551">
    <property type="entry name" value="NTP_PyrPHydrolase_MazG"/>
</dbReference>
<dbReference type="InterPro" id="IPR048015">
    <property type="entry name" value="NTP-PPase_MazG-like_N"/>
</dbReference>
<dbReference type="PANTHER" id="PTHR30522">
    <property type="entry name" value="NUCLEOSIDE TRIPHOSPHATE PYROPHOSPHOHYDROLASE"/>
    <property type="match status" value="1"/>
</dbReference>
<reference evidence="3" key="1">
    <citation type="submission" date="2016-02" db="EMBL/GenBank/DDBJ databases">
        <authorList>
            <person name="Kaur G."/>
            <person name="Nair G.R."/>
            <person name="Mayilraj S."/>
        </authorList>
    </citation>
    <scope>NUCLEOTIDE SEQUENCE [LARGE SCALE GENOMIC DNA]</scope>
    <source>
        <strain evidence="3">GA-15</strain>
    </source>
</reference>
<dbReference type="Proteomes" id="UP000076947">
    <property type="component" value="Unassembled WGS sequence"/>
</dbReference>
<evidence type="ECO:0000313" key="2">
    <source>
        <dbReference type="EMBL" id="OAH31606.1"/>
    </source>
</evidence>
<dbReference type="GO" id="GO:0046052">
    <property type="term" value="P:UTP catabolic process"/>
    <property type="evidence" value="ECO:0007669"/>
    <property type="project" value="TreeGrafter"/>
</dbReference>
<evidence type="ECO:0000313" key="3">
    <source>
        <dbReference type="Proteomes" id="UP000076947"/>
    </source>
</evidence>
<dbReference type="STRING" id="1705.CA21670_08340"/>
<dbReference type="Pfam" id="PF03819">
    <property type="entry name" value="MazG"/>
    <property type="match status" value="1"/>
</dbReference>
<organism evidence="2 3">
    <name type="scientific">Corynebacterium stationis</name>
    <dbReference type="NCBI Taxonomy" id="1705"/>
    <lineage>
        <taxon>Bacteria</taxon>
        <taxon>Bacillati</taxon>
        <taxon>Actinomycetota</taxon>
        <taxon>Actinomycetes</taxon>
        <taxon>Mycobacteriales</taxon>
        <taxon>Corynebacteriaceae</taxon>
        <taxon>Corynebacterium</taxon>
    </lineage>
</organism>
<name>A0A177ISR1_9CORY</name>
<feature type="domain" description="NTP pyrophosphohydrolase MazG-like" evidence="1">
    <location>
        <begin position="106"/>
        <end position="179"/>
    </location>
</feature>
<dbReference type="RefSeq" id="WP_066837817.1">
    <property type="nucleotide sequence ID" value="NZ_CAPKTW010000002.1"/>
</dbReference>
<protein>
    <submittedName>
        <fullName evidence="2">Nucleoside triphosphate hydrolase</fullName>
    </submittedName>
</protein>
<dbReference type="OrthoDB" id="9808939at2"/>
<dbReference type="SUPFAM" id="SSF101386">
    <property type="entry name" value="all-alpha NTP pyrophosphatases"/>
    <property type="match status" value="1"/>
</dbReference>
<dbReference type="EMBL" id="LSTQ01000004">
    <property type="protein sequence ID" value="OAH31606.1"/>
    <property type="molecule type" value="Genomic_DNA"/>
</dbReference>
<dbReference type="CDD" id="cd11528">
    <property type="entry name" value="NTP-PPase_MazG_Nterm"/>
    <property type="match status" value="1"/>
</dbReference>
<dbReference type="GO" id="GO:0046047">
    <property type="term" value="P:TTP catabolic process"/>
    <property type="evidence" value="ECO:0007669"/>
    <property type="project" value="TreeGrafter"/>
</dbReference>
<evidence type="ECO:0000259" key="1">
    <source>
        <dbReference type="Pfam" id="PF03819"/>
    </source>
</evidence>
<dbReference type="GO" id="GO:0046081">
    <property type="term" value="P:dUTP catabolic process"/>
    <property type="evidence" value="ECO:0007669"/>
    <property type="project" value="TreeGrafter"/>
</dbReference>
<dbReference type="Gene3D" id="1.10.287.1080">
    <property type="entry name" value="MazG-like"/>
    <property type="match status" value="1"/>
</dbReference>
<dbReference type="GO" id="GO:0046076">
    <property type="term" value="P:dTTP catabolic process"/>
    <property type="evidence" value="ECO:0007669"/>
    <property type="project" value="TreeGrafter"/>
</dbReference>
<accession>A0A177ISR1</accession>
<keyword evidence="2" id="KW-0378">Hydrolase</keyword>
<dbReference type="PANTHER" id="PTHR30522:SF0">
    <property type="entry name" value="NUCLEOSIDE TRIPHOSPHATE PYROPHOSPHOHYDROLASE"/>
    <property type="match status" value="1"/>
</dbReference>
<keyword evidence="3" id="KW-1185">Reference proteome</keyword>
<proteinExistence type="predicted"/>
<dbReference type="GO" id="GO:0006203">
    <property type="term" value="P:dGTP catabolic process"/>
    <property type="evidence" value="ECO:0007669"/>
    <property type="project" value="TreeGrafter"/>
</dbReference>
<dbReference type="InterPro" id="IPR004518">
    <property type="entry name" value="MazG-like_dom"/>
</dbReference>
<gene>
    <name evidence="2" type="ORF">AYJ05_08550</name>
</gene>
<sequence>MTVLLLDERWPTLIPMEWVGKLSGPVTFHPEVPVKVQWNISAILDASDSESDELYVAFDEDLPEVRERIDAGAQVYAVPSREDAVYQAQRVMHRAYSLGEWERSHTHETLLPYLKEEAAEFAEAVSSGADDATVKAELADVFLQVLFHAEIASRRGAFGINDVAQAFIDKLRSRAPYLFDGTMFVVDIETQDRLWQEGKRAELAHAALSQAEKNTRK</sequence>
<dbReference type="AlphaFoldDB" id="A0A177ISR1"/>